<feature type="coiled-coil region" evidence="1">
    <location>
        <begin position="135"/>
        <end position="164"/>
    </location>
</feature>
<sequence length="513" mass="59341">MDSQKVYHSIVELLYNVVKNDKLKYWILRDLEYRQQAVTLVNDLITLEKEHDAKYKDEQWSTTFAKAIVIITDTKLRFERLNDRSVEKMYQDYSDFIAYSNKNFDTNRLELEHNNLPFTSETVLLDARITPQKVAHYDEEELKKKEAKLKEEESRKKTEEYNQQQWGAAGAGANAGQTQADQQAYNQAENMFESVMQNMPQPPTQDPRFYPYKTKPKWMPTFKIVLGVIVIISAIILIAANAWASATTFTLSDSLDKIGNAQLQEAMMKWHLNDVQNGQIVQGTKTIADINNVKFHLDTTQGTGFMMVFTYILYAIPAIYLGFICFSKPKNTIQKYRVGYGALIFTIIFFAITIVQIYHYANPHELQSTWDKFFNKYFDKSDGYSTTLVNEWWNGMEDVYPVKGICAFMDVALAFLSLTIVMCLVTCFLNPKQDRQKIALANAEYQRAVMAAYQGHKYNMSPELFDDEDGAVLRPKSKFSLWLESKFKKKPKTPKEDNSKSDNDSDDKKDKNK</sequence>
<accession>A0A291IR89</accession>
<feature type="transmembrane region" description="Helical" evidence="3">
    <location>
        <begin position="304"/>
        <end position="326"/>
    </location>
</feature>
<keyword evidence="3" id="KW-1133">Transmembrane helix</keyword>
<dbReference type="KEGG" id="mlac:CP520_01240"/>
<feature type="transmembrane region" description="Helical" evidence="3">
    <location>
        <begin position="402"/>
        <end position="429"/>
    </location>
</feature>
<dbReference type="RefSeq" id="WP_096862670.1">
    <property type="nucleotide sequence ID" value="NZ_CP023668.1"/>
</dbReference>
<feature type="transmembrane region" description="Helical" evidence="3">
    <location>
        <begin position="224"/>
        <end position="244"/>
    </location>
</feature>
<feature type="transmembrane region" description="Helical" evidence="3">
    <location>
        <begin position="338"/>
        <end position="361"/>
    </location>
</feature>
<dbReference type="EMBL" id="CP023668">
    <property type="protein sequence ID" value="ATG97382.1"/>
    <property type="molecule type" value="Genomic_DNA"/>
</dbReference>
<evidence type="ECO:0000313" key="4">
    <source>
        <dbReference type="EMBL" id="ATG97382.1"/>
    </source>
</evidence>
<dbReference type="OrthoDB" id="392088at2"/>
<protein>
    <submittedName>
        <fullName evidence="4">Uncharacterized protein</fullName>
    </submittedName>
</protein>
<keyword evidence="5" id="KW-1185">Reference proteome</keyword>
<gene>
    <name evidence="4" type="ORF">CP520_01240</name>
</gene>
<dbReference type="Proteomes" id="UP000232227">
    <property type="component" value="Chromosome"/>
</dbReference>
<evidence type="ECO:0000256" key="1">
    <source>
        <dbReference type="SAM" id="Coils"/>
    </source>
</evidence>
<name>A0A291IR89_9MOLU</name>
<keyword evidence="3" id="KW-0472">Membrane</keyword>
<reference evidence="4 5" key="1">
    <citation type="submission" date="2017-09" db="EMBL/GenBank/DDBJ databases">
        <title>SPAdes assembly of the Mesoplasma lactucae genome.</title>
        <authorList>
            <person name="Knight T.F."/>
            <person name="Rubinstein R."/>
            <person name="Citino T."/>
        </authorList>
    </citation>
    <scope>NUCLEOTIDE SEQUENCE [LARGE SCALE GENOMIC DNA]</scope>
    <source>
        <strain evidence="4 5">831-C4</strain>
    </source>
</reference>
<evidence type="ECO:0000256" key="3">
    <source>
        <dbReference type="SAM" id="Phobius"/>
    </source>
</evidence>
<keyword evidence="3" id="KW-0812">Transmembrane</keyword>
<proteinExistence type="predicted"/>
<feature type="region of interest" description="Disordered" evidence="2">
    <location>
        <begin position="488"/>
        <end position="513"/>
    </location>
</feature>
<evidence type="ECO:0000313" key="5">
    <source>
        <dbReference type="Proteomes" id="UP000232227"/>
    </source>
</evidence>
<keyword evidence="1" id="KW-0175">Coiled coil</keyword>
<feature type="compositionally biased region" description="Basic and acidic residues" evidence="2">
    <location>
        <begin position="493"/>
        <end position="513"/>
    </location>
</feature>
<dbReference type="AlphaFoldDB" id="A0A291IR89"/>
<organism evidence="4 5">
    <name type="scientific">Mesoplasma lactucae ATCC 49193</name>
    <dbReference type="NCBI Taxonomy" id="81460"/>
    <lineage>
        <taxon>Bacteria</taxon>
        <taxon>Bacillati</taxon>
        <taxon>Mycoplasmatota</taxon>
        <taxon>Mollicutes</taxon>
        <taxon>Entomoplasmatales</taxon>
        <taxon>Entomoplasmataceae</taxon>
        <taxon>Mesoplasma</taxon>
    </lineage>
</organism>
<evidence type="ECO:0000256" key="2">
    <source>
        <dbReference type="SAM" id="MobiDB-lite"/>
    </source>
</evidence>